<dbReference type="AlphaFoldDB" id="A0A662Z6G3"/>
<keyword evidence="6" id="KW-1185">Reference proteome</keyword>
<evidence type="ECO:0000313" key="6">
    <source>
        <dbReference type="Proteomes" id="UP000243374"/>
    </source>
</evidence>
<evidence type="ECO:0000256" key="2">
    <source>
        <dbReference type="ARBA" id="ARBA00022603"/>
    </source>
</evidence>
<dbReference type="PANTHER" id="PTHR43619:SF2">
    <property type="entry name" value="S-ADENOSYL-L-METHIONINE-DEPENDENT METHYLTRANSFERASES SUPERFAMILY PROTEIN"/>
    <property type="match status" value="1"/>
</dbReference>
<reference evidence="5 6" key="1">
    <citation type="submission" date="2016-10" db="EMBL/GenBank/DDBJ databases">
        <authorList>
            <person name="Varghese N."/>
            <person name="Submissions S."/>
        </authorList>
    </citation>
    <scope>NUCLEOTIDE SEQUENCE [LARGE SCALE GENOMIC DNA]</scope>
    <source>
        <strain evidence="5 6">22B</strain>
    </source>
</reference>
<accession>A0A662Z6G3</accession>
<keyword evidence="3 5" id="KW-0808">Transferase</keyword>
<dbReference type="SUPFAM" id="SSF53335">
    <property type="entry name" value="S-adenosyl-L-methionine-dependent methyltransferases"/>
    <property type="match status" value="1"/>
</dbReference>
<evidence type="ECO:0000256" key="1">
    <source>
        <dbReference type="ARBA" id="ARBA00008138"/>
    </source>
</evidence>
<organism evidence="5 6">
    <name type="scientific">Succinivibrio dextrinosolvens</name>
    <dbReference type="NCBI Taxonomy" id="83771"/>
    <lineage>
        <taxon>Bacteria</taxon>
        <taxon>Pseudomonadati</taxon>
        <taxon>Pseudomonadota</taxon>
        <taxon>Gammaproteobacteria</taxon>
        <taxon>Aeromonadales</taxon>
        <taxon>Succinivibrionaceae</taxon>
        <taxon>Succinivibrio</taxon>
    </lineage>
</organism>
<dbReference type="NCBIfam" id="TIGR00027">
    <property type="entry name" value="mthyl_TIGR00027"/>
    <property type="match status" value="1"/>
</dbReference>
<dbReference type="PANTHER" id="PTHR43619">
    <property type="entry name" value="S-ADENOSYL-L-METHIONINE-DEPENDENT METHYLTRANSFERASE YKTD-RELATED"/>
    <property type="match status" value="1"/>
</dbReference>
<dbReference type="EMBL" id="FOSF01000002">
    <property type="protein sequence ID" value="SFJ79985.1"/>
    <property type="molecule type" value="Genomic_DNA"/>
</dbReference>
<dbReference type="Gene3D" id="3.40.50.150">
    <property type="entry name" value="Vaccinia Virus protein VP39"/>
    <property type="match status" value="1"/>
</dbReference>
<proteinExistence type="inferred from homology"/>
<dbReference type="EC" id="2.1.1.-" evidence="4"/>
<gene>
    <name evidence="5" type="ORF">SAMN04487865_1002110</name>
</gene>
<dbReference type="OrthoDB" id="9806164at2"/>
<dbReference type="InterPro" id="IPR011610">
    <property type="entry name" value="SAM_mthyl_Trfase_ML2640-like"/>
</dbReference>
<keyword evidence="2 4" id="KW-0489">Methyltransferase</keyword>
<dbReference type="RefSeq" id="WP_074838531.1">
    <property type="nucleotide sequence ID" value="NZ_CP047056.1"/>
</dbReference>
<dbReference type="GO" id="GO:0008168">
    <property type="term" value="F:methyltransferase activity"/>
    <property type="evidence" value="ECO:0007669"/>
    <property type="project" value="UniProtKB-UniRule"/>
</dbReference>
<comment type="similarity">
    <text evidence="1 4">Belongs to the UPF0677 family.</text>
</comment>
<sequence length="284" mass="32851">MTAYQGSVTARICAWARAYYSKSENHPSFNDYLAEKIIEDDRRLLLNLILKKRRQQGVFKKQVIDLLLPIPVSRSIFAEREFLEFKKINPNAQYLILGAGLDTFAWRSDSEQVSFFEVDHPFFQTIKKQRINTLKLGNRAVFVPVDFKTDSLEQKLLEAGFDKSRPTFVTIMGVSYYLNFETFLSTMRDILKLSDRLTVLFDFYEEKNISDADSRFEELRNLTSLLGEPMSDGYKANNVISALEGLGFEVEHKTPQEIKEKFITGHIQNLKGYSNIHFIKASKN</sequence>
<keyword evidence="4" id="KW-0949">S-adenosyl-L-methionine</keyword>
<name>A0A662Z6G3_9GAMM</name>
<comment type="function">
    <text evidence="4">Exhibits S-adenosyl-L-methionine-dependent methyltransferase activity.</text>
</comment>
<evidence type="ECO:0000256" key="4">
    <source>
        <dbReference type="RuleBase" id="RU362030"/>
    </source>
</evidence>
<dbReference type="InterPro" id="IPR007213">
    <property type="entry name" value="Ppm1/Ppm2/Tcmp"/>
</dbReference>
<evidence type="ECO:0000256" key="3">
    <source>
        <dbReference type="ARBA" id="ARBA00022679"/>
    </source>
</evidence>
<dbReference type="Pfam" id="PF04072">
    <property type="entry name" value="LCM"/>
    <property type="match status" value="1"/>
</dbReference>
<evidence type="ECO:0000313" key="5">
    <source>
        <dbReference type="EMBL" id="SFJ79985.1"/>
    </source>
</evidence>
<dbReference type="Proteomes" id="UP000243374">
    <property type="component" value="Unassembled WGS sequence"/>
</dbReference>
<dbReference type="InterPro" id="IPR029063">
    <property type="entry name" value="SAM-dependent_MTases_sf"/>
</dbReference>
<protein>
    <recommendedName>
        <fullName evidence="4">S-adenosyl-L-methionine-dependent methyltransferase</fullName>
        <ecNumber evidence="4">2.1.1.-</ecNumber>
    </recommendedName>
</protein>
<dbReference type="GO" id="GO:0032259">
    <property type="term" value="P:methylation"/>
    <property type="evidence" value="ECO:0007669"/>
    <property type="project" value="UniProtKB-KW"/>
</dbReference>